<evidence type="ECO:0000313" key="3">
    <source>
        <dbReference type="Proteomes" id="UP000245207"/>
    </source>
</evidence>
<evidence type="ECO:0000313" key="2">
    <source>
        <dbReference type="EMBL" id="PWA43190.1"/>
    </source>
</evidence>
<accession>A0A2U1L2J8</accession>
<feature type="region of interest" description="Disordered" evidence="1">
    <location>
        <begin position="57"/>
        <end position="90"/>
    </location>
</feature>
<dbReference type="AlphaFoldDB" id="A0A2U1L2J8"/>
<comment type="caution">
    <text evidence="2">The sequence shown here is derived from an EMBL/GenBank/DDBJ whole genome shotgun (WGS) entry which is preliminary data.</text>
</comment>
<feature type="compositionally biased region" description="Basic and acidic residues" evidence="1">
    <location>
        <begin position="57"/>
        <end position="67"/>
    </location>
</feature>
<organism evidence="2 3">
    <name type="scientific">Artemisia annua</name>
    <name type="common">Sweet wormwood</name>
    <dbReference type="NCBI Taxonomy" id="35608"/>
    <lineage>
        <taxon>Eukaryota</taxon>
        <taxon>Viridiplantae</taxon>
        <taxon>Streptophyta</taxon>
        <taxon>Embryophyta</taxon>
        <taxon>Tracheophyta</taxon>
        <taxon>Spermatophyta</taxon>
        <taxon>Magnoliopsida</taxon>
        <taxon>eudicotyledons</taxon>
        <taxon>Gunneridae</taxon>
        <taxon>Pentapetalae</taxon>
        <taxon>asterids</taxon>
        <taxon>campanulids</taxon>
        <taxon>Asterales</taxon>
        <taxon>Asteraceae</taxon>
        <taxon>Asteroideae</taxon>
        <taxon>Anthemideae</taxon>
        <taxon>Artemisiinae</taxon>
        <taxon>Artemisia</taxon>
    </lineage>
</organism>
<evidence type="ECO:0000256" key="1">
    <source>
        <dbReference type="SAM" id="MobiDB-lite"/>
    </source>
</evidence>
<dbReference type="Proteomes" id="UP000245207">
    <property type="component" value="Unassembled WGS sequence"/>
</dbReference>
<name>A0A2U1L2J8_ARTAN</name>
<keyword evidence="3" id="KW-1185">Reference proteome</keyword>
<dbReference type="EMBL" id="PKPP01011964">
    <property type="protein sequence ID" value="PWA43190.1"/>
    <property type="molecule type" value="Genomic_DNA"/>
</dbReference>
<gene>
    <name evidence="2" type="ORF">CTI12_AA539160</name>
</gene>
<proteinExistence type="predicted"/>
<sequence>MAEALGIVVVMAVVAINAIIIGGRNRQEVDSSFATLTFHGTEEGTVLKSSLNAVDDGHAGHQYHDDMDVPSGVLQLQPKGGHGSHKEPKPGLLGYQHKNYMPLTGEQGHYPGRGHLGRPIFCSGVQGFNTNFGMMAKAVAHSMTDDNMRKKAKSEKLKDVLDALDKLDIPSGDVLRAGEIFAANKDKMDLFMNLSQKLRASYVNKLIGLSSGN</sequence>
<reference evidence="2 3" key="1">
    <citation type="journal article" date="2018" name="Mol. Plant">
        <title>The genome of Artemisia annua provides insight into the evolution of Asteraceae family and artemisinin biosynthesis.</title>
        <authorList>
            <person name="Shen Q."/>
            <person name="Zhang L."/>
            <person name="Liao Z."/>
            <person name="Wang S."/>
            <person name="Yan T."/>
            <person name="Shi P."/>
            <person name="Liu M."/>
            <person name="Fu X."/>
            <person name="Pan Q."/>
            <person name="Wang Y."/>
            <person name="Lv Z."/>
            <person name="Lu X."/>
            <person name="Zhang F."/>
            <person name="Jiang W."/>
            <person name="Ma Y."/>
            <person name="Chen M."/>
            <person name="Hao X."/>
            <person name="Li L."/>
            <person name="Tang Y."/>
            <person name="Lv G."/>
            <person name="Zhou Y."/>
            <person name="Sun X."/>
            <person name="Brodelius P.E."/>
            <person name="Rose J.K.C."/>
            <person name="Tang K."/>
        </authorList>
    </citation>
    <scope>NUCLEOTIDE SEQUENCE [LARGE SCALE GENOMIC DNA]</scope>
    <source>
        <strain evidence="3">cv. Huhao1</strain>
        <tissue evidence="2">Leaf</tissue>
    </source>
</reference>
<protein>
    <submittedName>
        <fullName evidence="2">Myb/SANT-like domain-containing protein</fullName>
    </submittedName>
</protein>